<accession>A0ABP7S2C8</accession>
<evidence type="ECO:0000256" key="1">
    <source>
        <dbReference type="SAM" id="MobiDB-lite"/>
    </source>
</evidence>
<dbReference type="Proteomes" id="UP001501747">
    <property type="component" value="Unassembled WGS sequence"/>
</dbReference>
<evidence type="ECO:0000313" key="3">
    <source>
        <dbReference type="Proteomes" id="UP001501747"/>
    </source>
</evidence>
<feature type="region of interest" description="Disordered" evidence="1">
    <location>
        <begin position="213"/>
        <end position="247"/>
    </location>
</feature>
<proteinExistence type="predicted"/>
<reference evidence="3" key="1">
    <citation type="journal article" date="2019" name="Int. J. Syst. Evol. Microbiol.">
        <title>The Global Catalogue of Microorganisms (GCM) 10K type strain sequencing project: providing services to taxonomists for standard genome sequencing and annotation.</title>
        <authorList>
            <consortium name="The Broad Institute Genomics Platform"/>
            <consortium name="The Broad Institute Genome Sequencing Center for Infectious Disease"/>
            <person name="Wu L."/>
            <person name="Ma J."/>
        </authorList>
    </citation>
    <scope>NUCLEOTIDE SEQUENCE [LARGE SCALE GENOMIC DNA]</scope>
    <source>
        <strain evidence="3">JCM 17342</strain>
    </source>
</reference>
<feature type="compositionally biased region" description="Basic and acidic residues" evidence="1">
    <location>
        <begin position="67"/>
        <end position="76"/>
    </location>
</feature>
<feature type="region of interest" description="Disordered" evidence="1">
    <location>
        <begin position="28"/>
        <end position="150"/>
    </location>
</feature>
<dbReference type="EMBL" id="BAABAL010000008">
    <property type="protein sequence ID" value="GAA4005691.1"/>
    <property type="molecule type" value="Genomic_DNA"/>
</dbReference>
<feature type="compositionally biased region" description="Basic and acidic residues" evidence="1">
    <location>
        <begin position="213"/>
        <end position="225"/>
    </location>
</feature>
<protein>
    <submittedName>
        <fullName evidence="2">Uncharacterized protein</fullName>
    </submittedName>
</protein>
<gene>
    <name evidence="2" type="ORF">GCM10022247_29120</name>
</gene>
<feature type="compositionally biased region" description="Low complexity" evidence="1">
    <location>
        <begin position="42"/>
        <end position="66"/>
    </location>
</feature>
<comment type="caution">
    <text evidence="2">The sequence shown here is derived from an EMBL/GenBank/DDBJ whole genome shotgun (WGS) entry which is preliminary data.</text>
</comment>
<keyword evidence="3" id="KW-1185">Reference proteome</keyword>
<organism evidence="2 3">
    <name type="scientific">Allokutzneria multivorans</name>
    <dbReference type="NCBI Taxonomy" id="1142134"/>
    <lineage>
        <taxon>Bacteria</taxon>
        <taxon>Bacillati</taxon>
        <taxon>Actinomycetota</taxon>
        <taxon>Actinomycetes</taxon>
        <taxon>Pseudonocardiales</taxon>
        <taxon>Pseudonocardiaceae</taxon>
        <taxon>Allokutzneria</taxon>
    </lineage>
</organism>
<dbReference type="RefSeq" id="WP_344874856.1">
    <property type="nucleotide sequence ID" value="NZ_BAABAL010000008.1"/>
</dbReference>
<name>A0ABP7S2C8_9PSEU</name>
<sequence length="247" mass="26613">MTTIPQPDFVGRLLGDGAELAVRPLLPSLFDPVPAPEPSEPFEPFAEPVARQSLQPEPRVAAAEPEVVVREPKAEQPVRPQPSAPPRAALPEVPKREAAQPKSPRRTVQETPLPEPKAVVPRRAPEVLATRSPEPLAPVKSTRGKPVAAKPQEIPVVQQVEKTVVRQGVNTVIPVIAPITPVLPAARPQSPVVPRRAKAVEQTVHITIGRVEVKAPSDKAPERRAAPRRQPTTSLEDYLRSRGGGTA</sequence>
<evidence type="ECO:0000313" key="2">
    <source>
        <dbReference type="EMBL" id="GAA4005691.1"/>
    </source>
</evidence>